<gene>
    <name evidence="2" type="ORF">OF365_02390</name>
</gene>
<evidence type="ECO:0000313" key="2">
    <source>
        <dbReference type="EMBL" id="MCV3754213.1"/>
    </source>
</evidence>
<sequence>MSKLSKKAKIILICGVIGSLGIAFAVYGISRSKTNDSDQKQDNQDSTQNNSEQKPKESINTPE</sequence>
<accession>A0ABT3BPT8</accession>
<comment type="caution">
    <text evidence="2">The sequence shown here is derived from an EMBL/GenBank/DDBJ whole genome shotgun (WGS) entry which is preliminary data.</text>
</comment>
<feature type="region of interest" description="Disordered" evidence="1">
    <location>
        <begin position="33"/>
        <end position="63"/>
    </location>
</feature>
<evidence type="ECO:0000313" key="3">
    <source>
        <dbReference type="Proteomes" id="UP001207252"/>
    </source>
</evidence>
<evidence type="ECO:0000256" key="1">
    <source>
        <dbReference type="SAM" id="MobiDB-lite"/>
    </source>
</evidence>
<protein>
    <submittedName>
        <fullName evidence="2">Uncharacterized protein</fullName>
    </submittedName>
</protein>
<dbReference type="RefSeq" id="WP_263818016.1">
    <property type="nucleotide sequence ID" value="NZ_JAOXHJ010000005.1"/>
</dbReference>
<proteinExistence type="predicted"/>
<dbReference type="EMBL" id="JAOXHJ010000005">
    <property type="protein sequence ID" value="MCV3754213.1"/>
    <property type="molecule type" value="Genomic_DNA"/>
</dbReference>
<dbReference type="Proteomes" id="UP001207252">
    <property type="component" value="Unassembled WGS sequence"/>
</dbReference>
<organism evidence="2 3">
    <name type="scientific">Ureaplasma zalophigenitalium</name>
    <dbReference type="NCBI Taxonomy" id="907723"/>
    <lineage>
        <taxon>Bacteria</taxon>
        <taxon>Bacillati</taxon>
        <taxon>Mycoplasmatota</taxon>
        <taxon>Mycoplasmoidales</taxon>
        <taxon>Mycoplasmoidaceae</taxon>
        <taxon>Ureaplasma</taxon>
    </lineage>
</organism>
<reference evidence="2 3" key="1">
    <citation type="journal article" date="2020" name="Int. J. Syst. Evol. Microbiol.">
        <title>Ureaplasma miroungigenitalium sp. nov. isolated from northern elephant seals (Mirounga angustirostris) and Ureaplasma zalophigenitalium sp. nov. isolated from California sea lions (Zalophus californianus).</title>
        <authorList>
            <person name="Volokhov D.V."/>
            <person name="Gulland F.M."/>
            <person name="Gao Y."/>
            <person name="Chizhikov V.E."/>
        </authorList>
    </citation>
    <scope>NUCLEOTIDE SEQUENCE [LARGE SCALE GENOMIC DNA]</scope>
    <source>
        <strain evidence="2 3">CSL7644-GEN</strain>
    </source>
</reference>
<feature type="compositionally biased region" description="Basic and acidic residues" evidence="1">
    <location>
        <begin position="33"/>
        <end position="43"/>
    </location>
</feature>
<keyword evidence="3" id="KW-1185">Reference proteome</keyword>
<name>A0ABT3BPT8_9BACT</name>